<sequence>EEMYIDDDNFLSTESEIIDKNNNNKYLIESVDSSFYETEENEEETMNLRLQIVYHLK</sequence>
<feature type="non-terminal residue" evidence="1">
    <location>
        <position position="1"/>
    </location>
</feature>
<proteinExistence type="predicted"/>
<keyword evidence="2" id="KW-1185">Reference proteome</keyword>
<feature type="non-terminal residue" evidence="1">
    <location>
        <position position="57"/>
    </location>
</feature>
<accession>A0ACA9SCV6</accession>
<evidence type="ECO:0000313" key="2">
    <source>
        <dbReference type="Proteomes" id="UP000789920"/>
    </source>
</evidence>
<comment type="caution">
    <text evidence="1">The sequence shown here is derived from an EMBL/GenBank/DDBJ whole genome shotgun (WGS) entry which is preliminary data.</text>
</comment>
<name>A0ACA9SCV6_9GLOM</name>
<dbReference type="Proteomes" id="UP000789920">
    <property type="component" value="Unassembled WGS sequence"/>
</dbReference>
<organism evidence="1 2">
    <name type="scientific">Racocetra persica</name>
    <dbReference type="NCBI Taxonomy" id="160502"/>
    <lineage>
        <taxon>Eukaryota</taxon>
        <taxon>Fungi</taxon>
        <taxon>Fungi incertae sedis</taxon>
        <taxon>Mucoromycota</taxon>
        <taxon>Glomeromycotina</taxon>
        <taxon>Glomeromycetes</taxon>
        <taxon>Diversisporales</taxon>
        <taxon>Gigasporaceae</taxon>
        <taxon>Racocetra</taxon>
    </lineage>
</organism>
<reference evidence="1" key="1">
    <citation type="submission" date="2021-06" db="EMBL/GenBank/DDBJ databases">
        <authorList>
            <person name="Kallberg Y."/>
            <person name="Tangrot J."/>
            <person name="Rosling A."/>
        </authorList>
    </citation>
    <scope>NUCLEOTIDE SEQUENCE</scope>
    <source>
        <strain evidence="1">MA461A</strain>
    </source>
</reference>
<gene>
    <name evidence="1" type="ORF">RPERSI_LOCUS29692</name>
</gene>
<protein>
    <submittedName>
        <fullName evidence="1">19111_t:CDS:1</fullName>
    </submittedName>
</protein>
<dbReference type="EMBL" id="CAJVQC010112852">
    <property type="protein sequence ID" value="CAG8835814.1"/>
    <property type="molecule type" value="Genomic_DNA"/>
</dbReference>
<evidence type="ECO:0000313" key="1">
    <source>
        <dbReference type="EMBL" id="CAG8835814.1"/>
    </source>
</evidence>